<dbReference type="InterPro" id="IPR023214">
    <property type="entry name" value="HAD_sf"/>
</dbReference>
<dbReference type="SMART" id="SM00831">
    <property type="entry name" value="Cation_ATPase_N"/>
    <property type="match status" value="1"/>
</dbReference>
<keyword evidence="3 6" id="KW-0812">Transmembrane</keyword>
<dbReference type="GO" id="GO:0005886">
    <property type="term" value="C:plasma membrane"/>
    <property type="evidence" value="ECO:0000318"/>
    <property type="project" value="GO_Central"/>
</dbReference>
<evidence type="ECO:0000259" key="7">
    <source>
        <dbReference type="SMART" id="SM00831"/>
    </source>
</evidence>
<gene>
    <name evidence="8" type="ORF">GSPATT00033380001</name>
</gene>
<dbReference type="Gene3D" id="1.20.1110.10">
    <property type="entry name" value="Calcium-transporting ATPase, transmembrane domain"/>
    <property type="match status" value="1"/>
</dbReference>
<dbReference type="PANTHER" id="PTHR43294">
    <property type="entry name" value="SODIUM/POTASSIUM-TRANSPORTING ATPASE SUBUNIT ALPHA"/>
    <property type="match status" value="1"/>
</dbReference>
<dbReference type="Pfam" id="PF00690">
    <property type="entry name" value="Cation_ATPase_N"/>
    <property type="match status" value="1"/>
</dbReference>
<evidence type="ECO:0000313" key="8">
    <source>
        <dbReference type="EMBL" id="CAK63527.1"/>
    </source>
</evidence>
<dbReference type="SUPFAM" id="SSF81665">
    <property type="entry name" value="Calcium ATPase, transmembrane domain M"/>
    <property type="match status" value="1"/>
</dbReference>
<dbReference type="InterPro" id="IPR023299">
    <property type="entry name" value="ATPase_P-typ_cyto_dom_N"/>
</dbReference>
<sequence length="1127" mass="130584">MNKGEQSQYLLEQSNHNTKSFAENSSPNKSLVQYSIIQAMLEFKIKEHPIQPGELINSSIVEEAPRFLERGADYSSKMHDNENILFSKQKPSQRMSHVYPSYMSENSIQIDQDQIEMIEHTYSVEQIQKILKTNITDGLNDQQVQEKIAKFGLNKITSKHANVQLREVFNLFTLALVIVIVLSIVGYLYDEKEHISFLIEIISLLAILVFTHIITFTSYQKKKKLFQQFNQIITNDEVIVIRNGQKQKISSEQLVKGDLIELNSNYKVPADCRIILSQQLSVDNFIFTGDCQPILLESEESNHKSIFEARNVAFLGVGCVFGEGRAIVINTGNQTILGKLAKKIDVPMSISHIDYQVKKIIQITTLIIFSFIIITIIGWIFEEYQNGHYDFTFLINTIIIIILSKYQIIQPSLPFTLMLLISYSKRKIVSIMQDQSVFLKDVDVIESLTQMSLLLINKEAVLVQGQQPKKIILDNQIYHINKIKNYQSIQILDLIDLLNCIHYCIYQENYSLEESYNKQDIQQIMRQFIRDYRIDDYRIVQQRQFTAIERYCLTIVQNMEFKSQYIVYLMGSPEVISQKLFRSGSQEEIEYLNTHRNLAKKGYSLISFAEKLLILDENYRFDIANTNEFNFNLNHATNLGTIALKLSITPIIRTVLQKLNLSGIRVVLMTGDFPETAEYIAQESQLVCNPKIVTGNDLEDHEQLDENQQQKEQADEESINTKLCTQLNTIYARINPAQKLMVISAFQKQGYKVGMIGFDTIDSPALRKCDVSFALNRSDELAKQSSKVILMSNEQQELEQILKCIYHGRRFTDNLIKQIKLCLSNKFGQFIPILLMLFFGIPLPLTSFGILYITFVLEILVLGVLNENEEVDIIIREPSNVKIFIKLQHFLRWILTHGVLAASSGMMSYLVTMHYFGFQSKSLPGIIYKTGYSSQIFNSTDFYNFNTSDQYLGNLNLINPQPLSQNPFITFQFYKHFNKESEFDFRNVIVKLNETDHSWITNFVTSNSDICKLNDSELCYSYLSLDIAQLGFIYGFIMWGWLHVFLGRTRILSFRYQKLNKKLVYSYLISLFLVLLMYIPYMIYYFPDRDVNFIGVIGLPCTPILILYFCFNEITSQRKLRKLKKIL</sequence>
<evidence type="ECO:0000256" key="3">
    <source>
        <dbReference type="ARBA" id="ARBA00022692"/>
    </source>
</evidence>
<dbReference type="InterPro" id="IPR036412">
    <property type="entry name" value="HAD-like_sf"/>
</dbReference>
<dbReference type="InterPro" id="IPR050510">
    <property type="entry name" value="Cation_transp_ATPase_P-type"/>
</dbReference>
<feature type="transmembrane region" description="Helical" evidence="6">
    <location>
        <begin position="849"/>
        <end position="866"/>
    </location>
</feature>
<dbReference type="Pfam" id="PF00122">
    <property type="entry name" value="E1-E2_ATPase"/>
    <property type="match status" value="1"/>
</dbReference>
<keyword evidence="9" id="KW-1185">Reference proteome</keyword>
<evidence type="ECO:0000256" key="6">
    <source>
        <dbReference type="SAM" id="Phobius"/>
    </source>
</evidence>
<protein>
    <recommendedName>
        <fullName evidence="7">Cation-transporting P-type ATPase N-terminal domain-containing protein</fullName>
    </recommendedName>
</protein>
<dbReference type="Proteomes" id="UP000000600">
    <property type="component" value="Unassembled WGS sequence"/>
</dbReference>
<dbReference type="SUPFAM" id="SSF81653">
    <property type="entry name" value="Calcium ATPase, transduction domain A"/>
    <property type="match status" value="1"/>
</dbReference>
<dbReference type="InterPro" id="IPR023298">
    <property type="entry name" value="ATPase_P-typ_TM_dom_sf"/>
</dbReference>
<feature type="transmembrane region" description="Helical" evidence="6">
    <location>
        <begin position="393"/>
        <end position="423"/>
    </location>
</feature>
<dbReference type="GO" id="GO:0005391">
    <property type="term" value="F:P-type sodium:potassium-exchanging transporter activity"/>
    <property type="evidence" value="ECO:0000318"/>
    <property type="project" value="GO_Central"/>
</dbReference>
<evidence type="ECO:0000256" key="5">
    <source>
        <dbReference type="ARBA" id="ARBA00023136"/>
    </source>
</evidence>
<feature type="transmembrane region" description="Helical" evidence="6">
    <location>
        <begin position="168"/>
        <end position="189"/>
    </location>
</feature>
<feature type="transmembrane region" description="Helical" evidence="6">
    <location>
        <begin position="360"/>
        <end position="381"/>
    </location>
</feature>
<dbReference type="InterPro" id="IPR004014">
    <property type="entry name" value="ATPase_P-typ_cation-transptr_N"/>
</dbReference>
<feature type="transmembrane region" description="Helical" evidence="6">
    <location>
        <begin position="890"/>
        <end position="911"/>
    </location>
</feature>
<dbReference type="eggNOG" id="KOG0203">
    <property type="taxonomic scope" value="Eukaryota"/>
</dbReference>
<dbReference type="GO" id="GO:0036376">
    <property type="term" value="P:sodium ion export across plasma membrane"/>
    <property type="evidence" value="ECO:0000318"/>
    <property type="project" value="GO_Central"/>
</dbReference>
<dbReference type="PANTHER" id="PTHR43294:SF21">
    <property type="entry name" value="CATION TRANSPORTING ATPASE"/>
    <property type="match status" value="1"/>
</dbReference>
<dbReference type="InterPro" id="IPR008250">
    <property type="entry name" value="ATPase_P-typ_transduc_dom_A_sf"/>
</dbReference>
<dbReference type="GO" id="GO:0030007">
    <property type="term" value="P:intracellular potassium ion homeostasis"/>
    <property type="evidence" value="ECO:0000318"/>
    <property type="project" value="GO_Central"/>
</dbReference>
<keyword evidence="2" id="KW-1003">Cell membrane</keyword>
<evidence type="ECO:0000313" key="9">
    <source>
        <dbReference type="Proteomes" id="UP000000600"/>
    </source>
</evidence>
<dbReference type="AlphaFoldDB" id="A0BYB0"/>
<dbReference type="HOGENOM" id="CLU_279588_0_0_1"/>
<dbReference type="SUPFAM" id="SSF81660">
    <property type="entry name" value="Metal cation-transporting ATPase, ATP-binding domain N"/>
    <property type="match status" value="1"/>
</dbReference>
<dbReference type="GO" id="GO:1990573">
    <property type="term" value="P:potassium ion import across plasma membrane"/>
    <property type="evidence" value="ECO:0000318"/>
    <property type="project" value="GO_Central"/>
</dbReference>
<dbReference type="GO" id="GO:0000166">
    <property type="term" value="F:nucleotide binding"/>
    <property type="evidence" value="ECO:0007669"/>
    <property type="project" value="InterPro"/>
</dbReference>
<dbReference type="Gene3D" id="2.70.150.10">
    <property type="entry name" value="Calcium-transporting ATPase, cytoplasmic transduction domain A"/>
    <property type="match status" value="1"/>
</dbReference>
<organism evidence="8 9">
    <name type="scientific">Paramecium tetraurelia</name>
    <dbReference type="NCBI Taxonomy" id="5888"/>
    <lineage>
        <taxon>Eukaryota</taxon>
        <taxon>Sar</taxon>
        <taxon>Alveolata</taxon>
        <taxon>Ciliophora</taxon>
        <taxon>Intramacronucleata</taxon>
        <taxon>Oligohymenophorea</taxon>
        <taxon>Peniculida</taxon>
        <taxon>Parameciidae</taxon>
        <taxon>Paramecium</taxon>
    </lineage>
</organism>
<dbReference type="GO" id="GO:0006883">
    <property type="term" value="P:intracellular sodium ion homeostasis"/>
    <property type="evidence" value="ECO:0000318"/>
    <property type="project" value="GO_Central"/>
</dbReference>
<dbReference type="RefSeq" id="XP_001430925.1">
    <property type="nucleotide sequence ID" value="XM_001430888.1"/>
</dbReference>
<dbReference type="Gene3D" id="3.40.50.1000">
    <property type="entry name" value="HAD superfamily/HAD-like"/>
    <property type="match status" value="1"/>
</dbReference>
<feature type="transmembrane region" description="Helical" evidence="6">
    <location>
        <begin position="1063"/>
        <end position="1086"/>
    </location>
</feature>
<dbReference type="InParanoid" id="A0BYB0"/>
<reference evidence="8 9" key="1">
    <citation type="journal article" date="2006" name="Nature">
        <title>Global trends of whole-genome duplications revealed by the ciliate Paramecium tetraurelia.</title>
        <authorList>
            <consortium name="Genoscope"/>
            <person name="Aury J.-M."/>
            <person name="Jaillon O."/>
            <person name="Duret L."/>
            <person name="Noel B."/>
            <person name="Jubin C."/>
            <person name="Porcel B.M."/>
            <person name="Segurens B."/>
            <person name="Daubin V."/>
            <person name="Anthouard V."/>
            <person name="Aiach N."/>
            <person name="Arnaiz O."/>
            <person name="Billaut A."/>
            <person name="Beisson J."/>
            <person name="Blanc I."/>
            <person name="Bouhouche K."/>
            <person name="Camara F."/>
            <person name="Duharcourt S."/>
            <person name="Guigo R."/>
            <person name="Gogendeau D."/>
            <person name="Katinka M."/>
            <person name="Keller A.-M."/>
            <person name="Kissmehl R."/>
            <person name="Klotz C."/>
            <person name="Koll F."/>
            <person name="Le Moue A."/>
            <person name="Lepere C."/>
            <person name="Malinsky S."/>
            <person name="Nowacki M."/>
            <person name="Nowak J.K."/>
            <person name="Plattner H."/>
            <person name="Poulain J."/>
            <person name="Ruiz F."/>
            <person name="Serrano V."/>
            <person name="Zagulski M."/>
            <person name="Dessen P."/>
            <person name="Betermier M."/>
            <person name="Weissenbach J."/>
            <person name="Scarpelli C."/>
            <person name="Schachter V."/>
            <person name="Sperling L."/>
            <person name="Meyer E."/>
            <person name="Cohen J."/>
            <person name="Wincker P."/>
        </authorList>
    </citation>
    <scope>NUCLEOTIDE SEQUENCE [LARGE SCALE GENOMIC DNA]</scope>
    <source>
        <strain evidence="8 9">Stock d4-2</strain>
    </source>
</reference>
<name>A0BYB0_PARTE</name>
<dbReference type="GO" id="GO:1902600">
    <property type="term" value="P:proton transmembrane transport"/>
    <property type="evidence" value="ECO:0000318"/>
    <property type="project" value="GO_Central"/>
</dbReference>
<dbReference type="KEGG" id="ptm:GSPATT00033380001"/>
<evidence type="ECO:0000256" key="2">
    <source>
        <dbReference type="ARBA" id="ARBA00022475"/>
    </source>
</evidence>
<dbReference type="EMBL" id="CT868026">
    <property type="protein sequence ID" value="CAK63527.1"/>
    <property type="molecule type" value="Genomic_DNA"/>
</dbReference>
<keyword evidence="4 6" id="KW-1133">Transmembrane helix</keyword>
<keyword evidence="5 6" id="KW-0472">Membrane</keyword>
<comment type="subcellular location">
    <subcellularLocation>
        <location evidence="1">Cell membrane</location>
        <topology evidence="1">Multi-pass membrane protein</topology>
    </subcellularLocation>
</comment>
<dbReference type="InterPro" id="IPR059000">
    <property type="entry name" value="ATPase_P-type_domA"/>
</dbReference>
<dbReference type="PRINTS" id="PR00119">
    <property type="entry name" value="CATATPASE"/>
</dbReference>
<dbReference type="GeneID" id="5016709"/>
<feature type="domain" description="Cation-transporting P-type ATPase N-terminal" evidence="7">
    <location>
        <begin position="118"/>
        <end position="188"/>
    </location>
</feature>
<evidence type="ECO:0000256" key="4">
    <source>
        <dbReference type="ARBA" id="ARBA00022989"/>
    </source>
</evidence>
<dbReference type="SUPFAM" id="SSF56784">
    <property type="entry name" value="HAD-like"/>
    <property type="match status" value="1"/>
</dbReference>
<feature type="transmembrane region" description="Helical" evidence="6">
    <location>
        <begin position="1022"/>
        <end position="1042"/>
    </location>
</feature>
<evidence type="ECO:0000256" key="1">
    <source>
        <dbReference type="ARBA" id="ARBA00004651"/>
    </source>
</evidence>
<proteinExistence type="predicted"/>
<dbReference type="OrthoDB" id="116380at2759"/>
<feature type="transmembrane region" description="Helical" evidence="6">
    <location>
        <begin position="1092"/>
        <end position="1111"/>
    </location>
</feature>
<dbReference type="OMA" id="MHDNENI"/>
<feature type="transmembrane region" description="Helical" evidence="6">
    <location>
        <begin position="195"/>
        <end position="219"/>
    </location>
</feature>
<accession>A0BYB0</accession>
<dbReference type="Gene3D" id="3.40.1110.10">
    <property type="entry name" value="Calcium-transporting ATPase, cytoplasmic domain N"/>
    <property type="match status" value="1"/>
</dbReference>
<dbReference type="STRING" id="5888.A0BYB0"/>